<dbReference type="PANTHER" id="PTHR31649:SF1">
    <property type="entry name" value="FARNESOIC ACID O-METHYL TRANSFERASE DOMAIN-CONTAINING PROTEIN"/>
    <property type="match status" value="1"/>
</dbReference>
<gene>
    <name evidence="2" type="ORF">CVT25_003187</name>
</gene>
<dbReference type="STRING" id="93625.A0A409XF08"/>
<name>A0A409XF08_PSICY</name>
<dbReference type="SMART" id="SM00696">
    <property type="entry name" value="DM9"/>
    <property type="match status" value="2"/>
</dbReference>
<dbReference type="PANTHER" id="PTHR31649">
    <property type="entry name" value="AGAP009604-PA"/>
    <property type="match status" value="1"/>
</dbReference>
<protein>
    <recommendedName>
        <fullName evidence="1">H-type lectin domain-containing protein</fullName>
    </recommendedName>
</protein>
<dbReference type="GO" id="GO:0007155">
    <property type="term" value="P:cell adhesion"/>
    <property type="evidence" value="ECO:0007669"/>
    <property type="project" value="InterPro"/>
</dbReference>
<dbReference type="Pfam" id="PF09458">
    <property type="entry name" value="H_lectin"/>
    <property type="match status" value="3"/>
</dbReference>
<dbReference type="OrthoDB" id="3069058at2759"/>
<dbReference type="InterPro" id="IPR037221">
    <property type="entry name" value="H-type_lectin_dom_sf"/>
</dbReference>
<evidence type="ECO:0000313" key="3">
    <source>
        <dbReference type="Proteomes" id="UP000283269"/>
    </source>
</evidence>
<organism evidence="2 3">
    <name type="scientific">Psilocybe cyanescens</name>
    <dbReference type="NCBI Taxonomy" id="93625"/>
    <lineage>
        <taxon>Eukaryota</taxon>
        <taxon>Fungi</taxon>
        <taxon>Dikarya</taxon>
        <taxon>Basidiomycota</taxon>
        <taxon>Agaricomycotina</taxon>
        <taxon>Agaricomycetes</taxon>
        <taxon>Agaricomycetidae</taxon>
        <taxon>Agaricales</taxon>
        <taxon>Agaricineae</taxon>
        <taxon>Strophariaceae</taxon>
        <taxon>Psilocybe</taxon>
    </lineage>
</organism>
<comment type="caution">
    <text evidence="2">The sequence shown here is derived from an EMBL/GenBank/DDBJ whole genome shotgun (WGS) entry which is preliminary data.</text>
</comment>
<feature type="domain" description="H-type lectin" evidence="1">
    <location>
        <begin position="290"/>
        <end position="354"/>
    </location>
</feature>
<evidence type="ECO:0000313" key="2">
    <source>
        <dbReference type="EMBL" id="PPQ89350.1"/>
    </source>
</evidence>
<dbReference type="EMBL" id="NHYD01001903">
    <property type="protein sequence ID" value="PPQ89350.1"/>
    <property type="molecule type" value="Genomic_DNA"/>
</dbReference>
<dbReference type="AlphaFoldDB" id="A0A409XF08"/>
<dbReference type="InterPro" id="IPR006616">
    <property type="entry name" value="DM9_repeat"/>
</dbReference>
<keyword evidence="3" id="KW-1185">Reference proteome</keyword>
<proteinExistence type="predicted"/>
<evidence type="ECO:0000259" key="1">
    <source>
        <dbReference type="Pfam" id="PF09458"/>
    </source>
</evidence>
<dbReference type="Pfam" id="PF11901">
    <property type="entry name" value="DM9"/>
    <property type="match status" value="1"/>
</dbReference>
<dbReference type="Gene3D" id="2.60.40.2080">
    <property type="match status" value="3"/>
</dbReference>
<dbReference type="Proteomes" id="UP000283269">
    <property type="component" value="Unassembled WGS sequence"/>
</dbReference>
<reference evidence="2 3" key="1">
    <citation type="journal article" date="2018" name="Evol. Lett.">
        <title>Horizontal gene cluster transfer increased hallucinogenic mushroom diversity.</title>
        <authorList>
            <person name="Reynolds H.T."/>
            <person name="Vijayakumar V."/>
            <person name="Gluck-Thaler E."/>
            <person name="Korotkin H.B."/>
            <person name="Matheny P.B."/>
            <person name="Slot J.C."/>
        </authorList>
    </citation>
    <scope>NUCLEOTIDE SEQUENCE [LARGE SCALE GENOMIC DNA]</scope>
    <source>
        <strain evidence="2 3">2631</strain>
    </source>
</reference>
<sequence>MHIAPDPPQDGFRGSTHNMVQLMVRGGTDSDGQELYIGRGRYKVRRPPLVIFGANFGIYHQNGMHPGTYRHDGNGTLTISWGGDSITLNNFELLFASPSSLQWIRLEERFLLNKTDGFEPITGGYESDNRPLYVIQGFHQDGVYCGKIREKSIGYLPYNGDEVMINKYNVLVGYKAPHTLKGGRFKTMNEVGTYKTLKPGNTYSRSIPILTSSSTPPRVAVWLDNIDISNTNSCWRIQSYVDNISQGDFCAHLDTWSTSLLYNAGLSWMQIESTDPNFLCGVVHHKGETTQRVSFDWCYEQPPLVFIALCSFDLGKCPRISIKADNIDCSGFELKAKKWQDTIIYGFHMTWIAFPANSEVIQYGAFTADTKAIGSATFSPAFERPPTVLAGFTKFDLHKDNIRLNVDVENVSHIGMDWKISTWAGSKINSVDVNYIAFV</sequence>
<dbReference type="InParanoid" id="A0A409XF08"/>
<dbReference type="InterPro" id="IPR019019">
    <property type="entry name" value="H-type_lectin_domain"/>
</dbReference>
<dbReference type="SUPFAM" id="SSF141086">
    <property type="entry name" value="Agglutinin HPA-like"/>
    <property type="match status" value="3"/>
</dbReference>
<feature type="domain" description="H-type lectin" evidence="1">
    <location>
        <begin position="377"/>
        <end position="438"/>
    </location>
</feature>
<feature type="domain" description="H-type lectin" evidence="1">
    <location>
        <begin position="214"/>
        <end position="269"/>
    </location>
</feature>
<accession>A0A409XF08</accession>
<dbReference type="GO" id="GO:0030246">
    <property type="term" value="F:carbohydrate binding"/>
    <property type="evidence" value="ECO:0007669"/>
    <property type="project" value="InterPro"/>
</dbReference>